<dbReference type="OrthoDB" id="1112800at2759"/>
<evidence type="ECO:0000313" key="2">
    <source>
        <dbReference type="EMBL" id="CAA7020959.1"/>
    </source>
</evidence>
<dbReference type="Proteomes" id="UP000467841">
    <property type="component" value="Unassembled WGS sequence"/>
</dbReference>
<organism evidence="2 3">
    <name type="scientific">Microthlaspi erraticum</name>
    <dbReference type="NCBI Taxonomy" id="1685480"/>
    <lineage>
        <taxon>Eukaryota</taxon>
        <taxon>Viridiplantae</taxon>
        <taxon>Streptophyta</taxon>
        <taxon>Embryophyta</taxon>
        <taxon>Tracheophyta</taxon>
        <taxon>Spermatophyta</taxon>
        <taxon>Magnoliopsida</taxon>
        <taxon>eudicotyledons</taxon>
        <taxon>Gunneridae</taxon>
        <taxon>Pentapetalae</taxon>
        <taxon>rosids</taxon>
        <taxon>malvids</taxon>
        <taxon>Brassicales</taxon>
        <taxon>Brassicaceae</taxon>
        <taxon>Coluteocarpeae</taxon>
        <taxon>Microthlaspi</taxon>
    </lineage>
</organism>
<dbReference type="EMBL" id="CACVBM020000566">
    <property type="protein sequence ID" value="CAA7020959.1"/>
    <property type="molecule type" value="Genomic_DNA"/>
</dbReference>
<sequence>MLQLPEDIFNPTMIDMRYRRKTNIIEYGGKVAILRYRDLNTKGMMKLWVMEDAEKNRWWSKTLVLDSSQIPIVHKINLLLHSTTRNGEVMFLITRSRTRREVLEPRPQNTALFYIFLYDLQKNHMRKVEVKGTPNGYLTKFFDVAGLDDVENLIYL</sequence>
<name>A0A6D2I6F7_9BRAS</name>
<evidence type="ECO:0000313" key="3">
    <source>
        <dbReference type="Proteomes" id="UP000467841"/>
    </source>
</evidence>
<keyword evidence="3" id="KW-1185">Reference proteome</keyword>
<protein>
    <recommendedName>
        <fullName evidence="1">F-box associated beta-propeller type 3 domain-containing protein</fullName>
    </recommendedName>
</protein>
<dbReference type="AlphaFoldDB" id="A0A6D2I6F7"/>
<feature type="domain" description="F-box associated beta-propeller type 3" evidence="1">
    <location>
        <begin position="16"/>
        <end position="135"/>
    </location>
</feature>
<dbReference type="InterPro" id="IPR013187">
    <property type="entry name" value="F-box-assoc_dom_typ3"/>
</dbReference>
<comment type="caution">
    <text evidence="2">The sequence shown here is derived from an EMBL/GenBank/DDBJ whole genome shotgun (WGS) entry which is preliminary data.</text>
</comment>
<dbReference type="Pfam" id="PF08268">
    <property type="entry name" value="FBA_3"/>
    <property type="match status" value="1"/>
</dbReference>
<proteinExistence type="predicted"/>
<evidence type="ECO:0000259" key="1">
    <source>
        <dbReference type="Pfam" id="PF08268"/>
    </source>
</evidence>
<reference evidence="2" key="1">
    <citation type="submission" date="2020-01" db="EMBL/GenBank/DDBJ databases">
        <authorList>
            <person name="Mishra B."/>
        </authorList>
    </citation>
    <scope>NUCLEOTIDE SEQUENCE [LARGE SCALE GENOMIC DNA]</scope>
</reference>
<gene>
    <name evidence="2" type="ORF">MERR_LOCUS8194</name>
</gene>
<accession>A0A6D2I6F7</accession>